<protein>
    <recommendedName>
        <fullName evidence="4">Secreted protein</fullName>
    </recommendedName>
</protein>
<feature type="chain" id="PRO_5025669465" description="Secreted protein" evidence="1">
    <location>
        <begin position="17"/>
        <end position="92"/>
    </location>
</feature>
<keyword evidence="3" id="KW-1185">Reference proteome</keyword>
<evidence type="ECO:0000256" key="1">
    <source>
        <dbReference type="SAM" id="SignalP"/>
    </source>
</evidence>
<evidence type="ECO:0000313" key="3">
    <source>
        <dbReference type="Proteomes" id="UP000800092"/>
    </source>
</evidence>
<accession>A0A6A6H561</accession>
<organism evidence="2 3">
    <name type="scientific">Viridothelium virens</name>
    <name type="common">Speckled blister lichen</name>
    <name type="synonym">Trypethelium virens</name>
    <dbReference type="NCBI Taxonomy" id="1048519"/>
    <lineage>
        <taxon>Eukaryota</taxon>
        <taxon>Fungi</taxon>
        <taxon>Dikarya</taxon>
        <taxon>Ascomycota</taxon>
        <taxon>Pezizomycotina</taxon>
        <taxon>Dothideomycetes</taxon>
        <taxon>Dothideomycetes incertae sedis</taxon>
        <taxon>Trypetheliales</taxon>
        <taxon>Trypetheliaceae</taxon>
        <taxon>Viridothelium</taxon>
    </lineage>
</organism>
<dbReference type="EMBL" id="ML991811">
    <property type="protein sequence ID" value="KAF2232948.1"/>
    <property type="molecule type" value="Genomic_DNA"/>
</dbReference>
<feature type="signal peptide" evidence="1">
    <location>
        <begin position="1"/>
        <end position="16"/>
    </location>
</feature>
<proteinExistence type="predicted"/>
<sequence>MSLVALQGGFVLCINALFICMPLDNCGLVASHCEMETTLRPIRRDTNNFLIANPFFSPSSLAVGFSFEKDTCHDVKHSVLVEKVKWLDSWEK</sequence>
<evidence type="ECO:0008006" key="4">
    <source>
        <dbReference type="Google" id="ProtNLM"/>
    </source>
</evidence>
<keyword evidence="1" id="KW-0732">Signal</keyword>
<gene>
    <name evidence="2" type="ORF">EV356DRAFT_234164</name>
</gene>
<name>A0A6A6H561_VIRVR</name>
<dbReference type="Proteomes" id="UP000800092">
    <property type="component" value="Unassembled WGS sequence"/>
</dbReference>
<dbReference type="AlphaFoldDB" id="A0A6A6H561"/>
<evidence type="ECO:0000313" key="2">
    <source>
        <dbReference type="EMBL" id="KAF2232948.1"/>
    </source>
</evidence>
<reference evidence="2" key="1">
    <citation type="journal article" date="2020" name="Stud. Mycol.">
        <title>101 Dothideomycetes genomes: a test case for predicting lifestyles and emergence of pathogens.</title>
        <authorList>
            <person name="Haridas S."/>
            <person name="Albert R."/>
            <person name="Binder M."/>
            <person name="Bloem J."/>
            <person name="Labutti K."/>
            <person name="Salamov A."/>
            <person name="Andreopoulos B."/>
            <person name="Baker S."/>
            <person name="Barry K."/>
            <person name="Bills G."/>
            <person name="Bluhm B."/>
            <person name="Cannon C."/>
            <person name="Castanera R."/>
            <person name="Culley D."/>
            <person name="Daum C."/>
            <person name="Ezra D."/>
            <person name="Gonzalez J."/>
            <person name="Henrissat B."/>
            <person name="Kuo A."/>
            <person name="Liang C."/>
            <person name="Lipzen A."/>
            <person name="Lutzoni F."/>
            <person name="Magnuson J."/>
            <person name="Mondo S."/>
            <person name="Nolan M."/>
            <person name="Ohm R."/>
            <person name="Pangilinan J."/>
            <person name="Park H.-J."/>
            <person name="Ramirez L."/>
            <person name="Alfaro M."/>
            <person name="Sun H."/>
            <person name="Tritt A."/>
            <person name="Yoshinaga Y."/>
            <person name="Zwiers L.-H."/>
            <person name="Turgeon B."/>
            <person name="Goodwin S."/>
            <person name="Spatafora J."/>
            <person name="Crous P."/>
            <person name="Grigoriev I."/>
        </authorList>
    </citation>
    <scope>NUCLEOTIDE SEQUENCE</scope>
    <source>
        <strain evidence="2">Tuck. ex Michener</strain>
    </source>
</reference>